<feature type="compositionally biased region" description="Polar residues" evidence="1">
    <location>
        <begin position="136"/>
        <end position="146"/>
    </location>
</feature>
<feature type="compositionally biased region" description="Polar residues" evidence="1">
    <location>
        <begin position="402"/>
        <end position="413"/>
    </location>
</feature>
<organism evidence="2 3">
    <name type="scientific">Meira miltonrushii</name>
    <dbReference type="NCBI Taxonomy" id="1280837"/>
    <lineage>
        <taxon>Eukaryota</taxon>
        <taxon>Fungi</taxon>
        <taxon>Dikarya</taxon>
        <taxon>Basidiomycota</taxon>
        <taxon>Ustilaginomycotina</taxon>
        <taxon>Exobasidiomycetes</taxon>
        <taxon>Exobasidiales</taxon>
        <taxon>Brachybasidiaceae</taxon>
        <taxon>Meira</taxon>
    </lineage>
</organism>
<protein>
    <submittedName>
        <fullName evidence="2">Uncharacterized protein</fullName>
    </submittedName>
</protein>
<accession>A0A316VA72</accession>
<dbReference type="GeneID" id="37019625"/>
<gene>
    <name evidence="2" type="ORF">FA14DRAFT_156644</name>
</gene>
<feature type="compositionally biased region" description="Basic and acidic residues" evidence="1">
    <location>
        <begin position="259"/>
        <end position="270"/>
    </location>
</feature>
<feature type="region of interest" description="Disordered" evidence="1">
    <location>
        <begin position="93"/>
        <end position="215"/>
    </location>
</feature>
<sequence length="428" mass="46131">MAAASTTNRSPPNMVVPPIISTGGSERTPVGQGKSVSISGMTADVGSRSTAAPADNRSLAREPHRIRINAQNNGFSSERERMILMRTISHLRKEEILTDKQQKSTPATQRHVPDEEDDDEQSARPFHHSELASPPCYSNNNRSGFSRLSLDVRRSRAMSASDSSPYGDPPHSGNGTSNDRRWFSRSQFDLSTPIAGNREAGDNSPTSPRFTPQAGTLTDGVLQAKARVAAMASAKLRRFSFANLPKMNSKKSGNVSVQKDIHQSSIEKGKQRAMPIEQISVTDVEPQNGDIRIATHDANSDVSISALESAESGVPFARPEEDETRRDSDAPSSFSSTEPSTSSEDGASSVQSSMNPSRQNSETRPSIAQSTSATSANEHSPQISASSNGSDEIAEDDGIQWATPSESVHNQINPFDKKKQLTKADNGE</sequence>
<dbReference type="EMBL" id="KZ819604">
    <property type="protein sequence ID" value="PWN33968.1"/>
    <property type="molecule type" value="Genomic_DNA"/>
</dbReference>
<dbReference type="Proteomes" id="UP000245771">
    <property type="component" value="Unassembled WGS sequence"/>
</dbReference>
<feature type="compositionally biased region" description="Polar residues" evidence="1">
    <location>
        <begin position="203"/>
        <end position="215"/>
    </location>
</feature>
<keyword evidence="3" id="KW-1185">Reference proteome</keyword>
<dbReference type="AlphaFoldDB" id="A0A316VA72"/>
<feature type="compositionally biased region" description="Basic and acidic residues" evidence="1">
    <location>
        <begin position="93"/>
        <end position="102"/>
    </location>
</feature>
<dbReference type="RefSeq" id="XP_025354270.1">
    <property type="nucleotide sequence ID" value="XM_025497844.1"/>
</dbReference>
<feature type="region of interest" description="Disordered" evidence="1">
    <location>
        <begin position="1"/>
        <end position="77"/>
    </location>
</feature>
<evidence type="ECO:0000256" key="1">
    <source>
        <dbReference type="SAM" id="MobiDB-lite"/>
    </source>
</evidence>
<dbReference type="OrthoDB" id="10414877at2759"/>
<evidence type="ECO:0000313" key="2">
    <source>
        <dbReference type="EMBL" id="PWN33968.1"/>
    </source>
</evidence>
<dbReference type="InParanoid" id="A0A316VA72"/>
<feature type="compositionally biased region" description="Polar residues" evidence="1">
    <location>
        <begin position="1"/>
        <end position="11"/>
    </location>
</feature>
<name>A0A316VA72_9BASI</name>
<proteinExistence type="predicted"/>
<reference evidence="2 3" key="1">
    <citation type="journal article" date="2018" name="Mol. Biol. Evol.">
        <title>Broad Genomic Sampling Reveals a Smut Pathogenic Ancestry of the Fungal Clade Ustilaginomycotina.</title>
        <authorList>
            <person name="Kijpornyongpan T."/>
            <person name="Mondo S.J."/>
            <person name="Barry K."/>
            <person name="Sandor L."/>
            <person name="Lee J."/>
            <person name="Lipzen A."/>
            <person name="Pangilinan J."/>
            <person name="LaButti K."/>
            <person name="Hainaut M."/>
            <person name="Henrissat B."/>
            <person name="Grigoriev I.V."/>
            <person name="Spatafora J.W."/>
            <person name="Aime M.C."/>
        </authorList>
    </citation>
    <scope>NUCLEOTIDE SEQUENCE [LARGE SCALE GENOMIC DNA]</scope>
    <source>
        <strain evidence="2 3">MCA 3882</strain>
    </source>
</reference>
<feature type="compositionally biased region" description="Low complexity" evidence="1">
    <location>
        <begin position="330"/>
        <end position="344"/>
    </location>
</feature>
<feature type="compositionally biased region" description="Polar residues" evidence="1">
    <location>
        <begin position="345"/>
        <end position="390"/>
    </location>
</feature>
<evidence type="ECO:0000313" key="3">
    <source>
        <dbReference type="Proteomes" id="UP000245771"/>
    </source>
</evidence>
<feature type="region of interest" description="Disordered" evidence="1">
    <location>
        <begin position="247"/>
        <end position="428"/>
    </location>
</feature>